<gene>
    <name evidence="4" type="ORF">IAB08_00790</name>
</gene>
<dbReference type="InterPro" id="IPR000424">
    <property type="entry name" value="Primosome_PriB/ssb"/>
</dbReference>
<dbReference type="GO" id="GO:0003697">
    <property type="term" value="F:single-stranded DNA binding"/>
    <property type="evidence" value="ECO:0007669"/>
    <property type="project" value="InterPro"/>
</dbReference>
<dbReference type="Pfam" id="PF00436">
    <property type="entry name" value="SSB"/>
    <property type="match status" value="1"/>
</dbReference>
<dbReference type="Proteomes" id="UP000823612">
    <property type="component" value="Unassembled WGS sequence"/>
</dbReference>
<sequence length="253" mass="27482">MQKLTIIGVVGKKIAVDAQETFKKILFWVNVNEEIANPSTGEVKPVITTVRVACYKRADRADLFLKQLVPNATVLCTGVAQADLVVSKEKEFGCLSLDAREVVVIAEAPLRGQYLNFEMVGNVGTVRVNAADGNQSDSVCNFSLAHNEGKGDKAKTIWTNCAYWRPKDRCGVFPFITSGKKLFISGRPRVSLYRRGDGETGVSLECTVSQLELLSASDRSSAGGMSSLEPELPDPDPGIPTPPDFPESDELPF</sequence>
<evidence type="ECO:0000256" key="3">
    <source>
        <dbReference type="SAM" id="MobiDB-lite"/>
    </source>
</evidence>
<dbReference type="AlphaFoldDB" id="A0A9D9DV30"/>
<accession>A0A9D9DV30</accession>
<evidence type="ECO:0000313" key="5">
    <source>
        <dbReference type="Proteomes" id="UP000823612"/>
    </source>
</evidence>
<dbReference type="EMBL" id="JADIMZ010000011">
    <property type="protein sequence ID" value="MBO8431819.1"/>
    <property type="molecule type" value="Genomic_DNA"/>
</dbReference>
<comment type="caution">
    <text evidence="4">The sequence shown here is derived from an EMBL/GenBank/DDBJ whole genome shotgun (WGS) entry which is preliminary data.</text>
</comment>
<dbReference type="SUPFAM" id="SSF50249">
    <property type="entry name" value="Nucleic acid-binding proteins"/>
    <property type="match status" value="1"/>
</dbReference>
<reference evidence="4" key="2">
    <citation type="journal article" date="2021" name="PeerJ">
        <title>Extensive microbial diversity within the chicken gut microbiome revealed by metagenomics and culture.</title>
        <authorList>
            <person name="Gilroy R."/>
            <person name="Ravi A."/>
            <person name="Getino M."/>
            <person name="Pursley I."/>
            <person name="Horton D.L."/>
            <person name="Alikhan N.F."/>
            <person name="Baker D."/>
            <person name="Gharbi K."/>
            <person name="Hall N."/>
            <person name="Watson M."/>
            <person name="Adriaenssens E.M."/>
            <person name="Foster-Nyarko E."/>
            <person name="Jarju S."/>
            <person name="Secka A."/>
            <person name="Antonio M."/>
            <person name="Oren A."/>
            <person name="Chaudhuri R.R."/>
            <person name="La Ragione R."/>
            <person name="Hildebrand F."/>
            <person name="Pallen M.J."/>
        </authorList>
    </citation>
    <scope>NUCLEOTIDE SEQUENCE</scope>
    <source>
        <strain evidence="4">2889</strain>
    </source>
</reference>
<keyword evidence="1 2" id="KW-0238">DNA-binding</keyword>
<evidence type="ECO:0000256" key="2">
    <source>
        <dbReference type="PROSITE-ProRule" id="PRU00252"/>
    </source>
</evidence>
<organism evidence="4 5">
    <name type="scientific">Candidatus Pullibacteroides excrementavium</name>
    <dbReference type="NCBI Taxonomy" id="2840905"/>
    <lineage>
        <taxon>Bacteria</taxon>
        <taxon>Pseudomonadati</taxon>
        <taxon>Bacteroidota</taxon>
        <taxon>Bacteroidia</taxon>
        <taxon>Bacteroidales</taxon>
        <taxon>Candidatus Pullibacteroides</taxon>
    </lineage>
</organism>
<feature type="compositionally biased region" description="Pro residues" evidence="3">
    <location>
        <begin position="235"/>
        <end position="245"/>
    </location>
</feature>
<feature type="region of interest" description="Disordered" evidence="3">
    <location>
        <begin position="217"/>
        <end position="253"/>
    </location>
</feature>
<evidence type="ECO:0000256" key="1">
    <source>
        <dbReference type="ARBA" id="ARBA00023125"/>
    </source>
</evidence>
<protein>
    <submittedName>
        <fullName evidence="4">Single-stranded DNA-binding protein</fullName>
    </submittedName>
</protein>
<dbReference type="PROSITE" id="PS50935">
    <property type="entry name" value="SSB"/>
    <property type="match status" value="1"/>
</dbReference>
<name>A0A9D9DV30_9BACT</name>
<reference evidence="4" key="1">
    <citation type="submission" date="2020-10" db="EMBL/GenBank/DDBJ databases">
        <authorList>
            <person name="Gilroy R."/>
        </authorList>
    </citation>
    <scope>NUCLEOTIDE SEQUENCE</scope>
    <source>
        <strain evidence="4">2889</strain>
    </source>
</reference>
<dbReference type="InterPro" id="IPR012340">
    <property type="entry name" value="NA-bd_OB-fold"/>
</dbReference>
<evidence type="ECO:0000313" key="4">
    <source>
        <dbReference type="EMBL" id="MBO8431819.1"/>
    </source>
</evidence>
<dbReference type="Gene3D" id="2.40.50.140">
    <property type="entry name" value="Nucleic acid-binding proteins"/>
    <property type="match status" value="1"/>
</dbReference>
<proteinExistence type="predicted"/>